<feature type="repeat" description="RCC1" evidence="2">
    <location>
        <begin position="348"/>
        <end position="401"/>
    </location>
</feature>
<evidence type="ECO:0000259" key="4">
    <source>
        <dbReference type="PROSITE" id="PS50097"/>
    </source>
</evidence>
<feature type="region of interest" description="Disordered" evidence="3">
    <location>
        <begin position="1168"/>
        <end position="1203"/>
    </location>
</feature>
<feature type="compositionally biased region" description="Basic residues" evidence="3">
    <location>
        <begin position="1561"/>
        <end position="1575"/>
    </location>
</feature>
<dbReference type="InterPro" id="IPR000210">
    <property type="entry name" value="BTB/POZ_dom"/>
</dbReference>
<evidence type="ECO:0000256" key="3">
    <source>
        <dbReference type="SAM" id="MobiDB-lite"/>
    </source>
</evidence>
<feature type="compositionally biased region" description="Basic and acidic residues" evidence="3">
    <location>
        <begin position="1545"/>
        <end position="1557"/>
    </location>
</feature>
<evidence type="ECO:0000313" key="6">
    <source>
        <dbReference type="Proteomes" id="UP001166286"/>
    </source>
</evidence>
<dbReference type="PROSITE" id="PS50012">
    <property type="entry name" value="RCC1_3"/>
    <property type="match status" value="2"/>
</dbReference>
<reference evidence="5" key="1">
    <citation type="submission" date="2023-03" db="EMBL/GenBank/DDBJ databases">
        <title>Complete genome of Cladonia borealis.</title>
        <authorList>
            <person name="Park H."/>
        </authorList>
    </citation>
    <scope>NUCLEOTIDE SEQUENCE</scope>
    <source>
        <strain evidence="5">ANT050790</strain>
    </source>
</reference>
<feature type="domain" description="BTB" evidence="4">
    <location>
        <begin position="925"/>
        <end position="999"/>
    </location>
</feature>
<dbReference type="SUPFAM" id="SSF54695">
    <property type="entry name" value="POZ domain"/>
    <property type="match status" value="1"/>
</dbReference>
<dbReference type="InterPro" id="IPR011333">
    <property type="entry name" value="SKP1/BTB/POZ_sf"/>
</dbReference>
<protein>
    <recommendedName>
        <fullName evidence="4">BTB domain-containing protein</fullName>
    </recommendedName>
</protein>
<feature type="region of interest" description="Disordered" evidence="3">
    <location>
        <begin position="1465"/>
        <end position="1484"/>
    </location>
</feature>
<feature type="region of interest" description="Disordered" evidence="3">
    <location>
        <begin position="1545"/>
        <end position="1605"/>
    </location>
</feature>
<dbReference type="InterPro" id="IPR051625">
    <property type="entry name" value="Signaling_Regulatory_Domain"/>
</dbReference>
<feature type="compositionally biased region" description="Basic and acidic residues" evidence="3">
    <location>
        <begin position="1180"/>
        <end position="1191"/>
    </location>
</feature>
<dbReference type="Proteomes" id="UP001166286">
    <property type="component" value="Unassembled WGS sequence"/>
</dbReference>
<dbReference type="CDD" id="cd18186">
    <property type="entry name" value="BTB_POZ_ZBTB_KLHL-like"/>
    <property type="match status" value="1"/>
</dbReference>
<dbReference type="Pfam" id="PF00651">
    <property type="entry name" value="BTB"/>
    <property type="match status" value="1"/>
</dbReference>
<dbReference type="Pfam" id="PF13540">
    <property type="entry name" value="RCC1_2"/>
    <property type="match status" value="1"/>
</dbReference>
<dbReference type="SMART" id="SM00225">
    <property type="entry name" value="BTB"/>
    <property type="match status" value="1"/>
</dbReference>
<name>A0AA39UD51_9LECA</name>
<evidence type="ECO:0000256" key="1">
    <source>
        <dbReference type="ARBA" id="ARBA00022737"/>
    </source>
</evidence>
<comment type="caution">
    <text evidence="5">The sequence shown here is derived from an EMBL/GenBank/DDBJ whole genome shotgun (WGS) entry which is preliminary data.</text>
</comment>
<gene>
    <name evidence="5" type="ORF">JMJ35_002535</name>
</gene>
<organism evidence="5 6">
    <name type="scientific">Cladonia borealis</name>
    <dbReference type="NCBI Taxonomy" id="184061"/>
    <lineage>
        <taxon>Eukaryota</taxon>
        <taxon>Fungi</taxon>
        <taxon>Dikarya</taxon>
        <taxon>Ascomycota</taxon>
        <taxon>Pezizomycotina</taxon>
        <taxon>Lecanoromycetes</taxon>
        <taxon>OSLEUM clade</taxon>
        <taxon>Lecanoromycetidae</taxon>
        <taxon>Lecanorales</taxon>
        <taxon>Lecanorineae</taxon>
        <taxon>Cladoniaceae</taxon>
        <taxon>Cladonia</taxon>
    </lineage>
</organism>
<dbReference type="SUPFAM" id="SSF50985">
    <property type="entry name" value="RCC1/BLIP-II"/>
    <property type="match status" value="1"/>
</dbReference>
<dbReference type="SUPFAM" id="SSF48403">
    <property type="entry name" value="Ankyrin repeat"/>
    <property type="match status" value="1"/>
</dbReference>
<evidence type="ECO:0000313" key="5">
    <source>
        <dbReference type="EMBL" id="KAK0515156.1"/>
    </source>
</evidence>
<feature type="compositionally biased region" description="Polar residues" evidence="3">
    <location>
        <begin position="1419"/>
        <end position="1433"/>
    </location>
</feature>
<feature type="compositionally biased region" description="Polar residues" evidence="3">
    <location>
        <begin position="1321"/>
        <end position="1333"/>
    </location>
</feature>
<sequence length="1605" mass="175917">MSTLLWKYYFENDVENFRQVLARASYNASAQSTRGGVGSGKTVAGSPGATLATSPTLTSKSGKAFSGNQIRISSANATTKSLANVTLSRADINWRDSHGVTLLHHIASSTSENASEFGVALLQWPLLDLYLQDEESGWTALHRALYFGNITIARALMARDIQDSIAHSTAATSQGAGGLIKMKDREGNSPFDVYGASIASRTIHHGSDIPLIDANLEDEENDMAQGVTGDVNDDDNSTRTVLPTIRIDGDELFAFGSNKNFTLGFGDEDDRQFPERISLTRPEYLLRRFYNEYEARISRAGYVLSLDDSRSPLRVEELPAAVRYRPIVIQDVQLSKMHSAILTTDPEANLYMCGFGSGGRLGTGDETTRFGFININGGGLMGKKVIHVGLGQNHSIAISSEGETLSWGSNTYGQLGYSPNTSGAKDEEPVQLLPRQIFGPLKRELVIGAAASRIHSVVHTASSLYTFGKNEGQLGLVDSDARSLAIQNSPRKVAASLFSSPISSVSAIDRATICLLENHDVWVFSNYGYTKMNFPLESFSNLSLRSIWDPRNQNSENHISKITSGGDTICAMSNLGDVFTIYVSQKVDSSTTTASTTNPSKIRGALSTPQRVWSLKKDHMAVRDVDVSQDGSIIICTESGSVWRRVKRAKIKDASAAGLSQHKAKDYKFSRVPGLTRITAVRSNTFGAYAAVRRDCDVLKTQVDVENNTLWKDLYPLLPFHGFGDEDSETENPVPRFWTSSHRDDIVTIRRAVLASGDLEEQVAGFLAGKEASWLSTYNVRIGTTLSGVRIPVHDFMLGSRSDVLRHALMKFRQHYFLEIQETMTIEYDGEGKPLVLFQGVDFLTIFNLVIYIYTDSVVDVWHHTRQAPASAFRYRQIRTELMRLASHLDMSKFEQAVRSMTMPPRTLHKDFESAISQPGYFDTGDVEVELDGGSMKVHSALMVQRCPFFEGLFQGRAAGLWLSSRRSQMQEQQDAINIDLKHVDPGVFKFVLQYIYADIDEEMFDNVVTANLDAFLDLVLEVMSLANELMLDRLAQCCQKMLGRFVNTRNVCQLLNAVAPCSVTQFKDAALEYICLNLEGMLENHLLSELDEELMLELDEVVRQNQLACLPYAKSGRAEAELIDRYPGLIDVIERSKRIKVDSISLQIRLHESEAKSVGGSKARAAFREDFEQSPSVQKPKDRSSRDLDSQSKSPSLRAKSSAADLMFEMDEDSDLEAETLYKSTPTRRRRPAVESSGTAIAPSTLPDGDRAMGRYERAEQASSPKAYGSIAVSTSPSSYPAQAAKTTPSSPEPMSSNSKKPWGPPAMATPKVDMRNILAQASSNRVSNISAALSVHGSHSEASTTGFHQKLSQRERKKQNQLQQPQAPQPIATPTPVLAENRAESSKAASPWQVASTGPKVSLKDVLGADNRKLPLQQGSVARTPSPLNLRQTVSGKVPTIRRTASGPPISPAPVQRRIASTPVIPGSTGQITPSPLRSSSNQLPIQSIRHTAPPAEPTLQLSMADILSQQQTEKDIIKEAVAKRSLQEIQEEQAFQEWWDEESRKVKAEAEEAAKPATRGRRGIRGKGRGGSRGRGNGRSDGGEGASNGGKGTGGKKGVHVG</sequence>
<keyword evidence="1" id="KW-0677">Repeat</keyword>
<dbReference type="Gene3D" id="3.30.710.10">
    <property type="entry name" value="Potassium Channel Kv1.1, Chain A"/>
    <property type="match status" value="2"/>
</dbReference>
<dbReference type="InterPro" id="IPR036770">
    <property type="entry name" value="Ankyrin_rpt-contain_sf"/>
</dbReference>
<dbReference type="InterPro" id="IPR009091">
    <property type="entry name" value="RCC1/BLIP-II"/>
</dbReference>
<feature type="region of interest" description="Disordered" evidence="3">
    <location>
        <begin position="31"/>
        <end position="51"/>
    </location>
</feature>
<dbReference type="InterPro" id="IPR000408">
    <property type="entry name" value="Reg_chr_condens"/>
</dbReference>
<accession>A0AA39UD51</accession>
<dbReference type="PANTHER" id="PTHR22872:SF2">
    <property type="entry name" value="INHIBITOR OF BRUTON TYROSINE KINASE"/>
    <property type="match status" value="1"/>
</dbReference>
<dbReference type="PROSITE" id="PS50097">
    <property type="entry name" value="BTB"/>
    <property type="match status" value="1"/>
</dbReference>
<feature type="compositionally biased region" description="Polar residues" evidence="3">
    <location>
        <begin position="1470"/>
        <end position="1484"/>
    </location>
</feature>
<dbReference type="Gene3D" id="2.130.10.30">
    <property type="entry name" value="Regulator of chromosome condensation 1/beta-lactamase-inhibitor protein II"/>
    <property type="match status" value="1"/>
</dbReference>
<feature type="compositionally biased region" description="Polar residues" evidence="3">
    <location>
        <begin position="1273"/>
        <end position="1301"/>
    </location>
</feature>
<keyword evidence="6" id="KW-1185">Reference proteome</keyword>
<dbReference type="EMBL" id="JAFEKC020000004">
    <property type="protein sequence ID" value="KAK0515156.1"/>
    <property type="molecule type" value="Genomic_DNA"/>
</dbReference>
<feature type="region of interest" description="Disordered" evidence="3">
    <location>
        <begin position="1219"/>
        <end position="1433"/>
    </location>
</feature>
<dbReference type="PANTHER" id="PTHR22872">
    <property type="entry name" value="BTK-BINDING PROTEIN-RELATED"/>
    <property type="match status" value="1"/>
</dbReference>
<dbReference type="Gene3D" id="1.25.40.20">
    <property type="entry name" value="Ankyrin repeat-containing domain"/>
    <property type="match status" value="1"/>
</dbReference>
<feature type="repeat" description="RCC1" evidence="2">
    <location>
        <begin position="402"/>
        <end position="462"/>
    </location>
</feature>
<feature type="compositionally biased region" description="Basic and acidic residues" evidence="3">
    <location>
        <begin position="1249"/>
        <end position="1261"/>
    </location>
</feature>
<feature type="compositionally biased region" description="Gly residues" evidence="3">
    <location>
        <begin position="1576"/>
        <end position="1599"/>
    </location>
</feature>
<proteinExistence type="predicted"/>
<evidence type="ECO:0000256" key="2">
    <source>
        <dbReference type="PROSITE-ProRule" id="PRU00235"/>
    </source>
</evidence>